<keyword evidence="8" id="KW-1185">Reference proteome</keyword>
<evidence type="ECO:0000313" key="7">
    <source>
        <dbReference type="EnsemblMetazoa" id="G5694.1:cds"/>
    </source>
</evidence>
<dbReference type="PROSITE" id="PS50261">
    <property type="entry name" value="G_PROTEIN_RECEP_F2_4"/>
    <property type="match status" value="1"/>
</dbReference>
<keyword evidence="2 5" id="KW-0812">Transmembrane</keyword>
<feature type="transmembrane region" description="Helical" evidence="5">
    <location>
        <begin position="661"/>
        <end position="680"/>
    </location>
</feature>
<dbReference type="CDD" id="cd13952">
    <property type="entry name" value="7tm_classB"/>
    <property type="match status" value="1"/>
</dbReference>
<dbReference type="PANTHER" id="PTHR45902">
    <property type="entry name" value="LATROPHILIN RECEPTOR-LIKE PROTEIN A"/>
    <property type="match status" value="1"/>
</dbReference>
<sequence>MKTPESADIIDAHNLTSWISNYTTRAMLMQYLVLCPEQDMCQGQSLRRSYVFDVEMTRTCTPCDCDASCIRKSSCCPSKHLLMENSSDPIEQLEQNKTVSLSCSLPFLNIHSGFQGQSYWMVDSCPDGKVCIPSKSQSINMSLFTPVTSLLTNETYRYLQCALCNDEHISDLLFWKQDKIVCMSRSYLLSSVLTPDAIYQKIFDRLSPCNILFYPLNTIRELVTPCISATGVTCNQTGSLDGNSSYLIQACKDYYLPFITNYNTFKNIFCALCFSMNLLELPIENKKDSAYGGSKDFPLFSALINFNQKRSVDEFHNDVECGHGQIFHKELKTCFALTCEQEYEYTHHPPEPPSCQSSFSRWEENNYEINLIFEKIGGHNSSAFLSVGSLLQTHLENKLLTNNLSDYLCSLNIFVLDERTEQFGALIELTLNRVHSLNDMIKYLLNLFAKDKEVVLEDTYLGLNITFSSFLIGQRFILYEEDRYLSLFTRHYVHPISYRTKSSLAFINMASTRIFCLKSLSTVVVADWYTCPRVRISTENTLISLKNYSLCLPELNTCIPSRYFKKSTSNLQYDICLDWFNRAQVTASKPSADLEESKYLSLVCLSLSTAGSVLTIISYIVKSNPLVSPGSHIVVLSFFITFANIIYTISKFFLWSKSACITAGVFVHFFWLSSMFWMSLSSFKIFQTFTDIATFRKKSKVSTLLLVNFFFCLFFIGVNISVSFYLSGGNSFGYSTSKCYIADPNMILYTFALPVGISVIINTFMFFVTVKKIFQKEDVRKSREQQRVSAYFRLSTLTGASWCFGFLAQITHLQVFSFLHTVFSGGQGVLLYFAFGIPLWVNCKTDNKRNMSSN</sequence>
<evidence type="ECO:0000259" key="6">
    <source>
        <dbReference type="PROSITE" id="PS50261"/>
    </source>
</evidence>
<dbReference type="InterPro" id="IPR017981">
    <property type="entry name" value="GPCR_2-like_7TM"/>
</dbReference>
<keyword evidence="3 5" id="KW-1133">Transmembrane helix</keyword>
<feature type="transmembrane region" description="Helical" evidence="5">
    <location>
        <begin position="791"/>
        <end position="812"/>
    </location>
</feature>
<name>A0A8W8NGA9_MAGGI</name>
<feature type="transmembrane region" description="Helical" evidence="5">
    <location>
        <begin position="818"/>
        <end position="841"/>
    </location>
</feature>
<organism evidence="7 8">
    <name type="scientific">Magallana gigas</name>
    <name type="common">Pacific oyster</name>
    <name type="synonym">Crassostrea gigas</name>
    <dbReference type="NCBI Taxonomy" id="29159"/>
    <lineage>
        <taxon>Eukaryota</taxon>
        <taxon>Metazoa</taxon>
        <taxon>Spiralia</taxon>
        <taxon>Lophotrochozoa</taxon>
        <taxon>Mollusca</taxon>
        <taxon>Bivalvia</taxon>
        <taxon>Autobranchia</taxon>
        <taxon>Pteriomorphia</taxon>
        <taxon>Ostreida</taxon>
        <taxon>Ostreoidea</taxon>
        <taxon>Ostreidae</taxon>
        <taxon>Magallana</taxon>
    </lineage>
</organism>
<dbReference type="OrthoDB" id="6153483at2759"/>
<evidence type="ECO:0000256" key="4">
    <source>
        <dbReference type="ARBA" id="ARBA00023136"/>
    </source>
</evidence>
<dbReference type="Proteomes" id="UP000005408">
    <property type="component" value="Unassembled WGS sequence"/>
</dbReference>
<feature type="transmembrane region" description="Helical" evidence="5">
    <location>
        <begin position="633"/>
        <end position="655"/>
    </location>
</feature>
<dbReference type="GO" id="GO:0007166">
    <property type="term" value="P:cell surface receptor signaling pathway"/>
    <property type="evidence" value="ECO:0007669"/>
    <property type="project" value="InterPro"/>
</dbReference>
<dbReference type="AlphaFoldDB" id="A0A8W8NGA9"/>
<dbReference type="InterPro" id="IPR000832">
    <property type="entry name" value="GPCR_2_secretin-like"/>
</dbReference>
<dbReference type="OMA" id="NCCADIL"/>
<dbReference type="GO" id="GO:0016020">
    <property type="term" value="C:membrane"/>
    <property type="evidence" value="ECO:0007669"/>
    <property type="project" value="UniProtKB-SubCell"/>
</dbReference>
<proteinExistence type="predicted"/>
<keyword evidence="4 5" id="KW-0472">Membrane</keyword>
<feature type="transmembrane region" description="Helical" evidence="5">
    <location>
        <begin position="746"/>
        <end position="770"/>
    </location>
</feature>
<comment type="subcellular location">
    <subcellularLocation>
        <location evidence="1">Membrane</location>
        <topology evidence="1">Multi-pass membrane protein</topology>
    </subcellularLocation>
</comment>
<protein>
    <recommendedName>
        <fullName evidence="6">G-protein coupled receptors family 2 profile 2 domain-containing protein</fullName>
    </recommendedName>
</protein>
<evidence type="ECO:0000256" key="5">
    <source>
        <dbReference type="SAM" id="Phobius"/>
    </source>
</evidence>
<dbReference type="EnsemblMetazoa" id="G5694.1">
    <property type="protein sequence ID" value="G5694.1:cds"/>
    <property type="gene ID" value="G5694"/>
</dbReference>
<evidence type="ECO:0000256" key="1">
    <source>
        <dbReference type="ARBA" id="ARBA00004141"/>
    </source>
</evidence>
<evidence type="ECO:0000256" key="3">
    <source>
        <dbReference type="ARBA" id="ARBA00022989"/>
    </source>
</evidence>
<accession>A0A8W8NGA9</accession>
<feature type="transmembrane region" description="Helical" evidence="5">
    <location>
        <begin position="599"/>
        <end position="621"/>
    </location>
</feature>
<dbReference type="GO" id="GO:0004930">
    <property type="term" value="F:G protein-coupled receptor activity"/>
    <property type="evidence" value="ECO:0007669"/>
    <property type="project" value="InterPro"/>
</dbReference>
<dbReference type="InterPro" id="IPR053231">
    <property type="entry name" value="GPCR_LN-TM7"/>
</dbReference>
<dbReference type="PANTHER" id="PTHR45902:SF1">
    <property type="entry name" value="LATROPHILIN RECEPTOR-LIKE PROTEIN A"/>
    <property type="match status" value="1"/>
</dbReference>
<evidence type="ECO:0000313" key="8">
    <source>
        <dbReference type="Proteomes" id="UP000005408"/>
    </source>
</evidence>
<evidence type="ECO:0000256" key="2">
    <source>
        <dbReference type="ARBA" id="ARBA00022692"/>
    </source>
</evidence>
<feature type="domain" description="G-protein coupled receptors family 2 profile 2" evidence="6">
    <location>
        <begin position="597"/>
        <end position="839"/>
    </location>
</feature>
<dbReference type="Gene3D" id="1.20.1070.10">
    <property type="entry name" value="Rhodopsin 7-helix transmembrane proteins"/>
    <property type="match status" value="1"/>
</dbReference>
<feature type="transmembrane region" description="Helical" evidence="5">
    <location>
        <begin position="701"/>
        <end position="726"/>
    </location>
</feature>
<dbReference type="Pfam" id="PF00002">
    <property type="entry name" value="7tm_2"/>
    <property type="match status" value="1"/>
</dbReference>
<reference evidence="7" key="1">
    <citation type="submission" date="2022-08" db="UniProtKB">
        <authorList>
            <consortium name="EnsemblMetazoa"/>
        </authorList>
    </citation>
    <scope>IDENTIFICATION</scope>
    <source>
        <strain evidence="7">05x7-T-G4-1.051#20</strain>
    </source>
</reference>